<name>A0A6A1TIU9_NEOGA</name>
<evidence type="ECO:0000313" key="1">
    <source>
        <dbReference type="EMBL" id="KAB1083158.1"/>
    </source>
</evidence>
<organism evidence="1 2">
    <name type="scientific">Neorhizobium galegae</name>
    <name type="common">Rhizobium galegae</name>
    <dbReference type="NCBI Taxonomy" id="399"/>
    <lineage>
        <taxon>Bacteria</taxon>
        <taxon>Pseudomonadati</taxon>
        <taxon>Pseudomonadota</taxon>
        <taxon>Alphaproteobacteria</taxon>
        <taxon>Hyphomicrobiales</taxon>
        <taxon>Rhizobiaceae</taxon>
        <taxon>Rhizobium/Agrobacterium group</taxon>
        <taxon>Neorhizobium</taxon>
    </lineage>
</organism>
<accession>A0A6A1TIU9</accession>
<protein>
    <submittedName>
        <fullName evidence="1">Uncharacterized protein</fullName>
    </submittedName>
</protein>
<dbReference type="RefSeq" id="WP_151046537.1">
    <property type="nucleotide sequence ID" value="NZ_VZUL01000003.1"/>
</dbReference>
<sequence length="161" mass="18122">MQTKRLEAFTAFVDEVFVRMPQTRNVLHERTTDAYLVKVQDDIVLVADRQAEDSVLSYRGFAPTDSSRFGGGVGEFYNQLDGFCDFHFMGGLLPEREIRPIGRDGNEFLTEPSSKIFETVRSQDYVHIFNSGGKGQGYVSLQSTVADDPEGLLLWLMTTNP</sequence>
<dbReference type="AlphaFoldDB" id="A0A6A1TIU9"/>
<dbReference type="EMBL" id="VZUL01000003">
    <property type="protein sequence ID" value="KAB1083158.1"/>
    <property type="molecule type" value="Genomic_DNA"/>
</dbReference>
<dbReference type="Proteomes" id="UP000386575">
    <property type="component" value="Unassembled WGS sequence"/>
</dbReference>
<evidence type="ECO:0000313" key="2">
    <source>
        <dbReference type="Proteomes" id="UP000386575"/>
    </source>
</evidence>
<gene>
    <name evidence="1" type="ORF">F4V91_26435</name>
</gene>
<reference evidence="1 2" key="1">
    <citation type="submission" date="2019-09" db="EMBL/GenBank/DDBJ databases">
        <title>Genome sequencing of Ng87 strain.</title>
        <authorList>
            <person name="Karasev E.S."/>
            <person name="Andronov E."/>
        </authorList>
    </citation>
    <scope>NUCLEOTIDE SEQUENCE [LARGE SCALE GENOMIC DNA]</scope>
    <source>
        <strain evidence="1 2">Ng87</strain>
    </source>
</reference>
<comment type="caution">
    <text evidence="1">The sequence shown here is derived from an EMBL/GenBank/DDBJ whole genome shotgun (WGS) entry which is preliminary data.</text>
</comment>
<proteinExistence type="predicted"/>